<name>A0A2W7P971_9BACI</name>
<reference evidence="3 4" key="1">
    <citation type="submission" date="2018-06" db="EMBL/GenBank/DDBJ databases">
        <title>Genomic Encyclopedia of Type Strains, Phase IV (KMG-IV): sequencing the most valuable type-strain genomes for metagenomic binning, comparative biology and taxonomic classification.</title>
        <authorList>
            <person name="Goeker M."/>
        </authorList>
    </citation>
    <scope>NUCLEOTIDE SEQUENCE [LARGE SCALE GENOMIC DNA]</scope>
    <source>
        <strain evidence="3 4">DSM 5</strain>
    </source>
</reference>
<dbReference type="PROSITE" id="PS50164">
    <property type="entry name" value="GIY_YIG"/>
    <property type="match status" value="1"/>
</dbReference>
<keyword evidence="3" id="KW-0378">Hydrolase</keyword>
<dbReference type="RefSeq" id="WP_111440840.1">
    <property type="nucleotide sequence ID" value="NZ_QKZI01000010.1"/>
</dbReference>
<dbReference type="InterPro" id="IPR035901">
    <property type="entry name" value="GIY-YIG_endonuc_sf"/>
</dbReference>
<keyword evidence="3" id="KW-0255">Endonuclease</keyword>
<dbReference type="Proteomes" id="UP000248646">
    <property type="component" value="Unassembled WGS sequence"/>
</dbReference>
<evidence type="ECO:0000256" key="1">
    <source>
        <dbReference type="ARBA" id="ARBA00007435"/>
    </source>
</evidence>
<feature type="domain" description="GIY-YIG" evidence="2">
    <location>
        <begin position="6"/>
        <end position="81"/>
    </location>
</feature>
<dbReference type="PANTHER" id="PTHR34477">
    <property type="entry name" value="UPF0213 PROTEIN YHBQ"/>
    <property type="match status" value="1"/>
</dbReference>
<keyword evidence="4" id="KW-1185">Reference proteome</keyword>
<gene>
    <name evidence="3" type="ORF">C7437_11050</name>
</gene>
<dbReference type="PANTHER" id="PTHR34477:SF1">
    <property type="entry name" value="UPF0213 PROTEIN YHBQ"/>
    <property type="match status" value="1"/>
</dbReference>
<dbReference type="AlphaFoldDB" id="A0A2W7P971"/>
<proteinExistence type="inferred from homology"/>
<dbReference type="Gene3D" id="3.40.1440.10">
    <property type="entry name" value="GIY-YIG endonuclease"/>
    <property type="match status" value="1"/>
</dbReference>
<evidence type="ECO:0000313" key="3">
    <source>
        <dbReference type="EMBL" id="PZX02851.1"/>
    </source>
</evidence>
<evidence type="ECO:0000259" key="2">
    <source>
        <dbReference type="PROSITE" id="PS50164"/>
    </source>
</evidence>
<dbReference type="InterPro" id="IPR050190">
    <property type="entry name" value="UPF0213_domain"/>
</dbReference>
<accession>A0A2W7P971</accession>
<dbReference type="SUPFAM" id="SSF82771">
    <property type="entry name" value="GIY-YIG endonuclease"/>
    <property type="match status" value="1"/>
</dbReference>
<protein>
    <submittedName>
        <fullName evidence="3">Putative endonuclease</fullName>
    </submittedName>
</protein>
<dbReference type="InterPro" id="IPR000305">
    <property type="entry name" value="GIY-YIG_endonuc"/>
</dbReference>
<sequence>MEKNEKKHTFYVLECGDGSFYAGYTNDLRKRIIVHNEGKGAKYTRARLPVTCIHSEVYKTQTEAMQAEYAFKQLTRKQKIHYMGKRVNDEISEIDRA</sequence>
<dbReference type="OrthoDB" id="9807770at2"/>
<organism evidence="3 4">
    <name type="scientific">Psychrobacillus insolitus</name>
    <dbReference type="NCBI Taxonomy" id="1461"/>
    <lineage>
        <taxon>Bacteria</taxon>
        <taxon>Bacillati</taxon>
        <taxon>Bacillota</taxon>
        <taxon>Bacilli</taxon>
        <taxon>Bacillales</taxon>
        <taxon>Bacillaceae</taxon>
        <taxon>Psychrobacillus</taxon>
    </lineage>
</organism>
<comment type="similarity">
    <text evidence="1">Belongs to the UPF0213 family.</text>
</comment>
<dbReference type="GO" id="GO:0004519">
    <property type="term" value="F:endonuclease activity"/>
    <property type="evidence" value="ECO:0007669"/>
    <property type="project" value="UniProtKB-KW"/>
</dbReference>
<evidence type="ECO:0000313" key="4">
    <source>
        <dbReference type="Proteomes" id="UP000248646"/>
    </source>
</evidence>
<dbReference type="CDD" id="cd10456">
    <property type="entry name" value="GIY-YIG_UPF0213"/>
    <property type="match status" value="1"/>
</dbReference>
<keyword evidence="3" id="KW-0540">Nuclease</keyword>
<comment type="caution">
    <text evidence="3">The sequence shown here is derived from an EMBL/GenBank/DDBJ whole genome shotgun (WGS) entry which is preliminary data.</text>
</comment>
<dbReference type="Pfam" id="PF01541">
    <property type="entry name" value="GIY-YIG"/>
    <property type="match status" value="1"/>
</dbReference>
<dbReference type="EMBL" id="QKZI01000010">
    <property type="protein sequence ID" value="PZX02851.1"/>
    <property type="molecule type" value="Genomic_DNA"/>
</dbReference>